<evidence type="ECO:0000256" key="1">
    <source>
        <dbReference type="SAM" id="Phobius"/>
    </source>
</evidence>
<keyword evidence="3" id="KW-1185">Reference proteome</keyword>
<proteinExistence type="predicted"/>
<keyword evidence="1" id="KW-0472">Membrane</keyword>
<accession>K8ERV4</accession>
<name>K8ERV4_9CHLO</name>
<dbReference type="Proteomes" id="UP000198341">
    <property type="component" value="Chromosome 19"/>
</dbReference>
<dbReference type="KEGG" id="bpg:Bathy19g00130"/>
<reference evidence="2 3" key="1">
    <citation type="submission" date="2011-10" db="EMBL/GenBank/DDBJ databases">
        <authorList>
            <person name="Genoscope - CEA"/>
        </authorList>
    </citation>
    <scope>NUCLEOTIDE SEQUENCE [LARGE SCALE GENOMIC DNA]</scope>
    <source>
        <strain evidence="2 3">RCC 1105</strain>
    </source>
</reference>
<organism evidence="2 3">
    <name type="scientific">Bathycoccus prasinos</name>
    <dbReference type="NCBI Taxonomy" id="41875"/>
    <lineage>
        <taxon>Eukaryota</taxon>
        <taxon>Viridiplantae</taxon>
        <taxon>Chlorophyta</taxon>
        <taxon>Mamiellophyceae</taxon>
        <taxon>Mamiellales</taxon>
        <taxon>Bathycoccaceae</taxon>
        <taxon>Bathycoccus</taxon>
    </lineage>
</organism>
<gene>
    <name evidence="2" type="ordered locus">Bathy19g00130</name>
</gene>
<feature type="transmembrane region" description="Helical" evidence="1">
    <location>
        <begin position="28"/>
        <end position="45"/>
    </location>
</feature>
<dbReference type="AlphaFoldDB" id="K8ERV4"/>
<keyword evidence="1" id="KW-0812">Transmembrane</keyword>
<evidence type="ECO:0000313" key="2">
    <source>
        <dbReference type="EMBL" id="CCO20771.1"/>
    </source>
</evidence>
<keyword evidence="1" id="KW-1133">Transmembrane helix</keyword>
<protein>
    <submittedName>
        <fullName evidence="2">Uncharacterized protein</fullName>
    </submittedName>
</protein>
<dbReference type="GeneID" id="19010692"/>
<sequence>MSEQPAAAGKVHNGFGGRRKFKKWKSPFCVLLLCMSSVVVIYFYAISRSGKKQSSAMVFTIYQSEYVSRANINHWMLAVSQINEIIAHNLQGEADVNARTLQNRVAIIRLQVSKEKQNFLKLRNKVFFIQMRLKQSPYVRLTLSALSKLYDCSFYFENEHRYGSSTKSSTEIVVNHEIFADGGFEKSYSKMYNLSEKILEICNCSLREEEVIDFSKTVLVYNRKKTRRIIDADIERLENLLTREKSGTKKNDSLLKNLKRYKVQNKFIDDQNACVQFCTVSRPYKAIISPHGAQFATFFATYPETLIIEVIPGFYNTRGFNNYIRHSIRNRWFLVHVGESAVIECNSNIVEDCYEKFITKTNSIGCFSRKCQHETKNVRQLRLSDRVLYNISSVMLSS</sequence>
<evidence type="ECO:0000313" key="3">
    <source>
        <dbReference type="Proteomes" id="UP000198341"/>
    </source>
</evidence>
<dbReference type="EMBL" id="FO082260">
    <property type="protein sequence ID" value="CCO20771.1"/>
    <property type="molecule type" value="Genomic_DNA"/>
</dbReference>
<dbReference type="RefSeq" id="XP_007508052.1">
    <property type="nucleotide sequence ID" value="XM_007507990.1"/>
</dbReference>